<dbReference type="InterPro" id="IPR013325">
    <property type="entry name" value="RNA_pol_sigma_r2"/>
</dbReference>
<accession>A0A120GQT5</accession>
<evidence type="ECO:0000256" key="1">
    <source>
        <dbReference type="SAM" id="MobiDB-lite"/>
    </source>
</evidence>
<dbReference type="RefSeq" id="WP_061140810.1">
    <property type="nucleotide sequence ID" value="NZ_LNNH01000010.1"/>
</dbReference>
<dbReference type="InterPro" id="IPR007627">
    <property type="entry name" value="RNA_pol_sigma70_r2"/>
</dbReference>
<comment type="caution">
    <text evidence="3">The sequence shown here is derived from an EMBL/GenBank/DDBJ whole genome shotgun (WGS) entry which is preliminary data.</text>
</comment>
<dbReference type="EMBL" id="LNNH01000010">
    <property type="protein sequence ID" value="KWW21809.1"/>
    <property type="molecule type" value="Genomic_DNA"/>
</dbReference>
<dbReference type="GO" id="GO:0006352">
    <property type="term" value="P:DNA-templated transcription initiation"/>
    <property type="evidence" value="ECO:0007669"/>
    <property type="project" value="InterPro"/>
</dbReference>
<dbReference type="AlphaFoldDB" id="A0A120GQT5"/>
<evidence type="ECO:0000313" key="4">
    <source>
        <dbReference type="Proteomes" id="UP000064189"/>
    </source>
</evidence>
<organism evidence="3 4">
    <name type="scientific">Peribacillus simplex</name>
    <dbReference type="NCBI Taxonomy" id="1478"/>
    <lineage>
        <taxon>Bacteria</taxon>
        <taxon>Bacillati</taxon>
        <taxon>Bacillota</taxon>
        <taxon>Bacilli</taxon>
        <taxon>Bacillales</taxon>
        <taxon>Bacillaceae</taxon>
        <taxon>Peribacillus</taxon>
    </lineage>
</organism>
<feature type="region of interest" description="Disordered" evidence="1">
    <location>
        <begin position="84"/>
        <end position="110"/>
    </location>
</feature>
<evidence type="ECO:0000313" key="3">
    <source>
        <dbReference type="EMBL" id="KWW21809.1"/>
    </source>
</evidence>
<keyword evidence="4" id="KW-1185">Reference proteome</keyword>
<dbReference type="Pfam" id="PF04542">
    <property type="entry name" value="Sigma70_r2"/>
    <property type="match status" value="1"/>
</dbReference>
<name>A0A120GQT5_9BACI</name>
<sequence length="110" mass="13282">MMNKQEVINHILNGDRLYFTKLYNKYENMLKNTALKLTGSEINAENLLFITFKKLWESPHSFEASNDRMISTYLMKQVVYNHLHDKRKRDKRKRDKQKENIQAIRTSDFL</sequence>
<protein>
    <recommendedName>
        <fullName evidence="2">RNA polymerase sigma-70 region 2 domain-containing protein</fullName>
    </recommendedName>
</protein>
<evidence type="ECO:0000259" key="2">
    <source>
        <dbReference type="Pfam" id="PF04542"/>
    </source>
</evidence>
<dbReference type="Proteomes" id="UP000064189">
    <property type="component" value="Unassembled WGS sequence"/>
</dbReference>
<feature type="domain" description="RNA polymerase sigma-70 region 2" evidence="2">
    <location>
        <begin position="22"/>
        <end position="88"/>
    </location>
</feature>
<proteinExistence type="predicted"/>
<gene>
    <name evidence="3" type="ORF">AS888_04735</name>
</gene>
<dbReference type="SUPFAM" id="SSF88946">
    <property type="entry name" value="Sigma2 domain of RNA polymerase sigma factors"/>
    <property type="match status" value="1"/>
</dbReference>
<dbReference type="Gene3D" id="1.10.1740.10">
    <property type="match status" value="1"/>
</dbReference>
<feature type="compositionally biased region" description="Basic residues" evidence="1">
    <location>
        <begin position="84"/>
        <end position="95"/>
    </location>
</feature>
<reference evidence="3 4" key="1">
    <citation type="submission" date="2015-11" db="EMBL/GenBank/DDBJ databases">
        <title>Genome Sequence of Bacillus simplex strain VanAntwerpen2.</title>
        <authorList>
            <person name="Couger M.B."/>
        </authorList>
    </citation>
    <scope>NUCLEOTIDE SEQUENCE [LARGE SCALE GENOMIC DNA]</scope>
    <source>
        <strain evidence="3 4">VanAntwerpen02</strain>
    </source>
</reference>
<dbReference type="GO" id="GO:0003700">
    <property type="term" value="F:DNA-binding transcription factor activity"/>
    <property type="evidence" value="ECO:0007669"/>
    <property type="project" value="InterPro"/>
</dbReference>